<evidence type="ECO:0000313" key="3">
    <source>
        <dbReference type="EMBL" id="QGY39320.1"/>
    </source>
</evidence>
<feature type="transmembrane region" description="Helical" evidence="1">
    <location>
        <begin position="31"/>
        <end position="53"/>
    </location>
</feature>
<feature type="domain" description="EamA" evidence="2">
    <location>
        <begin position="4"/>
        <end position="129"/>
    </location>
</feature>
<dbReference type="InterPro" id="IPR037185">
    <property type="entry name" value="EmrE-like"/>
</dbReference>
<keyword evidence="1" id="KW-1133">Transmembrane helix</keyword>
<feature type="transmembrane region" description="Helical" evidence="1">
    <location>
        <begin position="173"/>
        <end position="193"/>
    </location>
</feature>
<name>A0A6I6JE21_9BACT</name>
<keyword evidence="1" id="KW-0812">Transmembrane</keyword>
<evidence type="ECO:0000259" key="2">
    <source>
        <dbReference type="Pfam" id="PF00892"/>
    </source>
</evidence>
<evidence type="ECO:0000313" key="4">
    <source>
        <dbReference type="Proteomes" id="UP000428328"/>
    </source>
</evidence>
<reference evidence="3 4" key="1">
    <citation type="submission" date="2019-11" db="EMBL/GenBank/DDBJ databases">
        <authorList>
            <person name="Zheng R.K."/>
            <person name="Sun C.M."/>
        </authorList>
    </citation>
    <scope>NUCLEOTIDE SEQUENCE [LARGE SCALE GENOMIC DNA]</scope>
    <source>
        <strain evidence="3 4">SRB007</strain>
    </source>
</reference>
<dbReference type="KEGG" id="psel:GM415_04030"/>
<evidence type="ECO:0000256" key="1">
    <source>
        <dbReference type="SAM" id="Phobius"/>
    </source>
</evidence>
<feature type="transmembrane region" description="Helical" evidence="1">
    <location>
        <begin position="231"/>
        <end position="250"/>
    </location>
</feature>
<feature type="transmembrane region" description="Helical" evidence="1">
    <location>
        <begin position="85"/>
        <end position="106"/>
    </location>
</feature>
<protein>
    <submittedName>
        <fullName evidence="3">EamA family transporter</fullName>
    </submittedName>
</protein>
<proteinExistence type="predicted"/>
<feature type="transmembrane region" description="Helical" evidence="1">
    <location>
        <begin position="262"/>
        <end position="278"/>
    </location>
</feature>
<dbReference type="InterPro" id="IPR000620">
    <property type="entry name" value="EamA_dom"/>
</dbReference>
<dbReference type="GO" id="GO:0016020">
    <property type="term" value="C:membrane"/>
    <property type="evidence" value="ECO:0007669"/>
    <property type="project" value="InterPro"/>
</dbReference>
<dbReference type="Pfam" id="PF00892">
    <property type="entry name" value="EamA"/>
    <property type="match status" value="2"/>
</dbReference>
<accession>A0A6I6JE21</accession>
<dbReference type="PANTHER" id="PTHR22911">
    <property type="entry name" value="ACYL-MALONYL CONDENSING ENZYME-RELATED"/>
    <property type="match status" value="1"/>
</dbReference>
<dbReference type="AlphaFoldDB" id="A0A6I6JE21"/>
<dbReference type="RefSeq" id="WP_158946546.1">
    <property type="nucleotide sequence ID" value="NZ_CP046400.1"/>
</dbReference>
<feature type="domain" description="EamA" evidence="2">
    <location>
        <begin position="142"/>
        <end position="276"/>
    </location>
</feature>
<feature type="transmembrane region" description="Helical" evidence="1">
    <location>
        <begin position="60"/>
        <end position="79"/>
    </location>
</feature>
<feature type="transmembrane region" description="Helical" evidence="1">
    <location>
        <begin position="205"/>
        <end position="224"/>
    </location>
</feature>
<dbReference type="SUPFAM" id="SSF103481">
    <property type="entry name" value="Multidrug resistance efflux transporter EmrE"/>
    <property type="match status" value="2"/>
</dbReference>
<feature type="transmembrane region" description="Helical" evidence="1">
    <location>
        <begin position="142"/>
        <end position="161"/>
    </location>
</feature>
<gene>
    <name evidence="3" type="ORF">GM415_04030</name>
</gene>
<dbReference type="Proteomes" id="UP000428328">
    <property type="component" value="Chromosome"/>
</dbReference>
<keyword evidence="4" id="KW-1185">Reference proteome</keyword>
<dbReference type="EMBL" id="CP046400">
    <property type="protein sequence ID" value="QGY39320.1"/>
    <property type="molecule type" value="Genomic_DNA"/>
</dbReference>
<sequence length="284" mass="30043">MTGLVLGAIIISFASIMVTLAGMPPDVVGFYRLAGGGLGLFVLLWGTGGLNLLTRRIWKWSLFSAVFFAADFFFWHRSIGLVGPGLATMLVNFQAVILACVSIVFLKERVSASFLLAMGLTMAGLYCMVGVSWDSFSPEFKLGIIFGLLTALAYALYLLSLKFSVSQGGADPLALACAVALCTAVLMGGLALAEGESFAFPGFKSLAAVGVLGLGCHAGGWYFITRSMQRVRTSLVGLILLLQPTLSYVWDTLLFDKVSTPVELVGVGLALIGIYLGSSRPGKV</sequence>
<keyword evidence="1" id="KW-0472">Membrane</keyword>
<feature type="transmembrane region" description="Helical" evidence="1">
    <location>
        <begin position="113"/>
        <end position="136"/>
    </location>
</feature>
<organism evidence="3 4">
    <name type="scientific">Pseudodesulfovibrio cashew</name>
    <dbReference type="NCBI Taxonomy" id="2678688"/>
    <lineage>
        <taxon>Bacteria</taxon>
        <taxon>Pseudomonadati</taxon>
        <taxon>Thermodesulfobacteriota</taxon>
        <taxon>Desulfovibrionia</taxon>
        <taxon>Desulfovibrionales</taxon>
        <taxon>Desulfovibrionaceae</taxon>
    </lineage>
</organism>